<evidence type="ECO:0000313" key="3">
    <source>
        <dbReference type="Proteomes" id="UP001283361"/>
    </source>
</evidence>
<reference evidence="2" key="1">
    <citation type="journal article" date="2023" name="G3 (Bethesda)">
        <title>A reference genome for the long-term kleptoplast-retaining sea slug Elysia crispata morphotype clarki.</title>
        <authorList>
            <person name="Eastman K.E."/>
            <person name="Pendleton A.L."/>
            <person name="Shaikh M.A."/>
            <person name="Suttiyut T."/>
            <person name="Ogas R."/>
            <person name="Tomko P."/>
            <person name="Gavelis G."/>
            <person name="Widhalm J.R."/>
            <person name="Wisecaver J.H."/>
        </authorList>
    </citation>
    <scope>NUCLEOTIDE SEQUENCE</scope>
    <source>
        <strain evidence="2">ECLA1</strain>
    </source>
</reference>
<dbReference type="Proteomes" id="UP001283361">
    <property type="component" value="Unassembled WGS sequence"/>
</dbReference>
<feature type="compositionally biased region" description="Basic and acidic residues" evidence="1">
    <location>
        <begin position="87"/>
        <end position="120"/>
    </location>
</feature>
<dbReference type="AlphaFoldDB" id="A0AAE1A9Z7"/>
<sequence length="120" mass="13210">MANIWKDGQKIQPSGLSDYALASPKQVTGFKTGQVERWSTAIMENEIMGRLEGGKGGEWKKGGGRLKEIKEEVKRETTRVRQGITERSSETGGRRETEGDKGRSKAGDHESEAGNKGKME</sequence>
<evidence type="ECO:0000256" key="1">
    <source>
        <dbReference type="SAM" id="MobiDB-lite"/>
    </source>
</evidence>
<proteinExistence type="predicted"/>
<accession>A0AAE1A9Z7</accession>
<comment type="caution">
    <text evidence="2">The sequence shown here is derived from an EMBL/GenBank/DDBJ whole genome shotgun (WGS) entry which is preliminary data.</text>
</comment>
<keyword evidence="3" id="KW-1185">Reference proteome</keyword>
<protein>
    <submittedName>
        <fullName evidence="2">Uncharacterized protein</fullName>
    </submittedName>
</protein>
<name>A0AAE1A9Z7_9GAST</name>
<feature type="region of interest" description="Disordered" evidence="1">
    <location>
        <begin position="50"/>
        <end position="120"/>
    </location>
</feature>
<evidence type="ECO:0000313" key="2">
    <source>
        <dbReference type="EMBL" id="KAK3783738.1"/>
    </source>
</evidence>
<dbReference type="EMBL" id="JAWDGP010002355">
    <property type="protein sequence ID" value="KAK3783738.1"/>
    <property type="molecule type" value="Genomic_DNA"/>
</dbReference>
<feature type="compositionally biased region" description="Basic and acidic residues" evidence="1">
    <location>
        <begin position="50"/>
        <end position="79"/>
    </location>
</feature>
<gene>
    <name evidence="2" type="ORF">RRG08_063400</name>
</gene>
<organism evidence="2 3">
    <name type="scientific">Elysia crispata</name>
    <name type="common">lettuce slug</name>
    <dbReference type="NCBI Taxonomy" id="231223"/>
    <lineage>
        <taxon>Eukaryota</taxon>
        <taxon>Metazoa</taxon>
        <taxon>Spiralia</taxon>
        <taxon>Lophotrochozoa</taxon>
        <taxon>Mollusca</taxon>
        <taxon>Gastropoda</taxon>
        <taxon>Heterobranchia</taxon>
        <taxon>Euthyneura</taxon>
        <taxon>Panpulmonata</taxon>
        <taxon>Sacoglossa</taxon>
        <taxon>Placobranchoidea</taxon>
        <taxon>Plakobranchidae</taxon>
        <taxon>Elysia</taxon>
    </lineage>
</organism>